<organism evidence="2">
    <name type="scientific">Arthrobacter sp. K5</name>
    <dbReference type="NCBI Taxonomy" id="2839623"/>
    <lineage>
        <taxon>Bacteria</taxon>
        <taxon>Bacillati</taxon>
        <taxon>Actinomycetota</taxon>
        <taxon>Actinomycetes</taxon>
        <taxon>Micrococcales</taxon>
        <taxon>Micrococcaceae</taxon>
        <taxon>Arthrobacter</taxon>
    </lineage>
</organism>
<proteinExistence type="predicted"/>
<sequence>MSTFVLVPGAGGVGWYWHRLVPELERLGHQAIAVDIREDDPRLGLQDYADTVLAAIGDRRTVVLVGQSLGAFTVPVVAARVPVELIVLLNPMVPLPGETPGDWWEATGQPQARELNDRLNGRTGDFDERVHFLHDVPPEVIAAGAGEQRAPSDTPFGQPCGIDRWPDVPTRVLVGRDDRFFPVDFQRRVVRTRLGLEIDEIPGGHLVALSNPAELAGRLDGFARGSL</sequence>
<dbReference type="AlphaFoldDB" id="A0AAU8EVU5"/>
<dbReference type="RefSeq" id="WP_353712799.1">
    <property type="nucleotide sequence ID" value="NZ_CP159279.1"/>
</dbReference>
<gene>
    <name evidence="2" type="ORF">ABRP34_08030</name>
</gene>
<name>A0AAU8EVU5_9MICC</name>
<dbReference type="InterPro" id="IPR029058">
    <property type="entry name" value="AB_hydrolase_fold"/>
</dbReference>
<feature type="domain" description="AB hydrolase-1" evidence="1">
    <location>
        <begin position="4"/>
        <end position="216"/>
    </location>
</feature>
<dbReference type="PANTHER" id="PTHR37017:SF11">
    <property type="entry name" value="ESTERASE_LIPASE_THIOESTERASE DOMAIN-CONTAINING PROTEIN"/>
    <property type="match status" value="1"/>
</dbReference>
<dbReference type="Pfam" id="PF12697">
    <property type="entry name" value="Abhydrolase_6"/>
    <property type="match status" value="1"/>
</dbReference>
<protein>
    <submittedName>
        <fullName evidence="2">Alpha/beta hydrolase</fullName>
    </submittedName>
</protein>
<dbReference type="GO" id="GO:0016787">
    <property type="term" value="F:hydrolase activity"/>
    <property type="evidence" value="ECO:0007669"/>
    <property type="project" value="UniProtKB-KW"/>
</dbReference>
<dbReference type="InterPro" id="IPR052897">
    <property type="entry name" value="Sec-Metab_Biosynth_Hydrolase"/>
</dbReference>
<dbReference type="PANTHER" id="PTHR37017">
    <property type="entry name" value="AB HYDROLASE-1 DOMAIN-CONTAINING PROTEIN-RELATED"/>
    <property type="match status" value="1"/>
</dbReference>
<dbReference type="EMBL" id="CP159279">
    <property type="protein sequence ID" value="XCH12912.1"/>
    <property type="molecule type" value="Genomic_DNA"/>
</dbReference>
<dbReference type="Gene3D" id="3.40.50.1820">
    <property type="entry name" value="alpha/beta hydrolase"/>
    <property type="match status" value="1"/>
</dbReference>
<reference evidence="2" key="1">
    <citation type="submission" date="2024-06" db="EMBL/GenBank/DDBJ databases">
        <title>Biodegradation of dimethachlon by Arthrobacter sp. K5: mechanistic insights and ecological implications.</title>
        <authorList>
            <person name="Hu S."/>
            <person name="Lu P."/>
        </authorList>
    </citation>
    <scope>NUCLEOTIDE SEQUENCE</scope>
    <source>
        <strain evidence="2">K5</strain>
    </source>
</reference>
<keyword evidence="2" id="KW-0378">Hydrolase</keyword>
<evidence type="ECO:0000313" key="2">
    <source>
        <dbReference type="EMBL" id="XCH12912.1"/>
    </source>
</evidence>
<evidence type="ECO:0000259" key="1">
    <source>
        <dbReference type="Pfam" id="PF12697"/>
    </source>
</evidence>
<dbReference type="InterPro" id="IPR000073">
    <property type="entry name" value="AB_hydrolase_1"/>
</dbReference>
<accession>A0AAU8EVU5</accession>
<dbReference type="SUPFAM" id="SSF53474">
    <property type="entry name" value="alpha/beta-Hydrolases"/>
    <property type="match status" value="1"/>
</dbReference>